<dbReference type="Pfam" id="PF07963">
    <property type="entry name" value="N_methyl"/>
    <property type="match status" value="1"/>
</dbReference>
<keyword evidence="5" id="KW-0812">Transmembrane</keyword>
<name>A0A100HGF6_9DEIO</name>
<keyword evidence="5" id="KW-1133">Transmembrane helix</keyword>
<comment type="caution">
    <text evidence="6">The sequence shown here is derived from an EMBL/GenBank/DDBJ whole genome shotgun (WGS) entry which is preliminary data.</text>
</comment>
<evidence type="ECO:0000256" key="2">
    <source>
        <dbReference type="ARBA" id="ARBA00004418"/>
    </source>
</evidence>
<reference evidence="7" key="1">
    <citation type="submission" date="2015-11" db="EMBL/GenBank/DDBJ databases">
        <title>Draft Genome Sequence of the Radioresistant Bacterium Deinococcus grandis, Isolated from Freshwater Fish in Japan.</title>
        <authorList>
            <person name="Satoh K."/>
            <person name="Onodera T."/>
            <person name="Omoso K."/>
            <person name="Takeda-Yano K."/>
            <person name="Katayama T."/>
            <person name="Oono Y."/>
            <person name="Narumi I."/>
        </authorList>
    </citation>
    <scope>NUCLEOTIDE SEQUENCE [LARGE SCALE GENOMIC DNA]</scope>
    <source>
        <strain evidence="7">ATCC 43672</strain>
    </source>
</reference>
<evidence type="ECO:0008006" key="8">
    <source>
        <dbReference type="Google" id="ProtNLM"/>
    </source>
</evidence>
<evidence type="ECO:0000256" key="4">
    <source>
        <dbReference type="ARBA" id="ARBA00023237"/>
    </source>
</evidence>
<organism evidence="6 7">
    <name type="scientific">Deinococcus grandis</name>
    <dbReference type="NCBI Taxonomy" id="57498"/>
    <lineage>
        <taxon>Bacteria</taxon>
        <taxon>Thermotogati</taxon>
        <taxon>Deinococcota</taxon>
        <taxon>Deinococci</taxon>
        <taxon>Deinococcales</taxon>
        <taxon>Deinococcaceae</taxon>
        <taxon>Deinococcus</taxon>
    </lineage>
</organism>
<dbReference type="Proteomes" id="UP000056209">
    <property type="component" value="Unassembled WGS sequence"/>
</dbReference>
<evidence type="ECO:0000256" key="5">
    <source>
        <dbReference type="SAM" id="Phobius"/>
    </source>
</evidence>
<dbReference type="EMBL" id="BCMS01000001">
    <property type="protein sequence ID" value="GAQ20185.1"/>
    <property type="molecule type" value="Genomic_DNA"/>
</dbReference>
<dbReference type="InterPro" id="IPR045584">
    <property type="entry name" value="Pilin-like"/>
</dbReference>
<evidence type="ECO:0000256" key="3">
    <source>
        <dbReference type="ARBA" id="ARBA00022764"/>
    </source>
</evidence>
<comment type="subcellular location">
    <subcellularLocation>
        <location evidence="1">Cell outer membrane</location>
        <topology evidence="1">Single-pass membrane protein</topology>
    </subcellularLocation>
    <subcellularLocation>
        <location evidence="2">Periplasm</location>
    </subcellularLocation>
</comment>
<feature type="transmembrane region" description="Helical" evidence="5">
    <location>
        <begin position="12"/>
        <end position="35"/>
    </location>
</feature>
<accession>A0A100HGF6</accession>
<dbReference type="RefSeq" id="WP_083523882.1">
    <property type="nucleotide sequence ID" value="NZ_BCMS01000001.1"/>
</dbReference>
<dbReference type="AlphaFoldDB" id="A0A100HGF6"/>
<protein>
    <recommendedName>
        <fullName evidence="8">Prepilin-type N-terminal cleavage/methylation domain-containing protein</fullName>
    </recommendedName>
</protein>
<dbReference type="InterPro" id="IPR012902">
    <property type="entry name" value="N_methyl_site"/>
</dbReference>
<dbReference type="SUPFAM" id="SSF54523">
    <property type="entry name" value="Pili subunits"/>
    <property type="match status" value="1"/>
</dbReference>
<evidence type="ECO:0000313" key="7">
    <source>
        <dbReference type="Proteomes" id="UP000056209"/>
    </source>
</evidence>
<keyword evidence="5" id="KW-0472">Membrane</keyword>
<proteinExistence type="predicted"/>
<dbReference type="PROSITE" id="PS00409">
    <property type="entry name" value="PROKAR_NTER_METHYL"/>
    <property type="match status" value="1"/>
</dbReference>
<dbReference type="NCBIfam" id="TIGR02532">
    <property type="entry name" value="IV_pilin_GFxxxE"/>
    <property type="match status" value="1"/>
</dbReference>
<dbReference type="GO" id="GO:0042597">
    <property type="term" value="C:periplasmic space"/>
    <property type="evidence" value="ECO:0007669"/>
    <property type="project" value="UniProtKB-SubCell"/>
</dbReference>
<gene>
    <name evidence="6" type="ORF">DEIGR_100212</name>
</gene>
<sequence>MKRAAHSRAGFTLVELLIGMALLALILTATVQIFMSSSRASSRLNAMGDAQQEAINGLQFISARAKEAWYIYPAGTVLNFSLPAGAQLAANPATGTRAGTTSYAVGQEPALAMILPPQDASAACNVTTSPLGCYRFFGYIAVDRGVWASRAASFNQPGPSTGSSPTWVLAEYRALYAVPPAIVEGGVLPAVATGVPQLNLLMTDLAPATGGAAPNYQLFTLQSVTLTAPRAYQLPAWPLAQVEQIRQDLRVLRQQGGQSQSLPSSTTTFQLNVVPENIGRAP</sequence>
<keyword evidence="4" id="KW-0998">Cell outer membrane</keyword>
<keyword evidence="7" id="KW-1185">Reference proteome</keyword>
<evidence type="ECO:0000256" key="1">
    <source>
        <dbReference type="ARBA" id="ARBA00004203"/>
    </source>
</evidence>
<keyword evidence="3" id="KW-0574">Periplasm</keyword>
<dbReference type="GO" id="GO:0009279">
    <property type="term" value="C:cell outer membrane"/>
    <property type="evidence" value="ECO:0007669"/>
    <property type="project" value="UniProtKB-SubCell"/>
</dbReference>
<evidence type="ECO:0000313" key="6">
    <source>
        <dbReference type="EMBL" id="GAQ20185.1"/>
    </source>
</evidence>